<feature type="transmembrane region" description="Helical" evidence="5">
    <location>
        <begin position="47"/>
        <end position="66"/>
    </location>
</feature>
<feature type="transmembrane region" description="Helical" evidence="5">
    <location>
        <begin position="97"/>
        <end position="120"/>
    </location>
</feature>
<evidence type="ECO:0000256" key="4">
    <source>
        <dbReference type="ARBA" id="ARBA00023136"/>
    </source>
</evidence>
<dbReference type="SUPFAM" id="SSF103473">
    <property type="entry name" value="MFS general substrate transporter"/>
    <property type="match status" value="1"/>
</dbReference>
<dbReference type="GO" id="GO:0016020">
    <property type="term" value="C:membrane"/>
    <property type="evidence" value="ECO:0007669"/>
    <property type="project" value="UniProtKB-SubCell"/>
</dbReference>
<dbReference type="InterPro" id="IPR051617">
    <property type="entry name" value="UNC-93-like_regulator"/>
</dbReference>
<reference evidence="6" key="1">
    <citation type="submission" date="2022-07" db="EMBL/GenBank/DDBJ databases">
        <title>Phylogenomic reconstructions and comparative analyses of Kickxellomycotina fungi.</title>
        <authorList>
            <person name="Reynolds N.K."/>
            <person name="Stajich J.E."/>
            <person name="Barry K."/>
            <person name="Grigoriev I.V."/>
            <person name="Crous P."/>
            <person name="Smith M.E."/>
        </authorList>
    </citation>
    <scope>NUCLEOTIDE SEQUENCE</scope>
    <source>
        <strain evidence="6">RSA 567</strain>
    </source>
</reference>
<dbReference type="PANTHER" id="PTHR23294:SF59">
    <property type="entry name" value="UNC93-LIKE PROTEIN C922.05C"/>
    <property type="match status" value="1"/>
</dbReference>
<feature type="transmembrane region" description="Helical" evidence="5">
    <location>
        <begin position="7"/>
        <end position="27"/>
    </location>
</feature>
<feature type="transmembrane region" description="Helical" evidence="5">
    <location>
        <begin position="259"/>
        <end position="276"/>
    </location>
</feature>
<keyword evidence="4 5" id="KW-0472">Membrane</keyword>
<dbReference type="PANTHER" id="PTHR23294">
    <property type="entry name" value="ET TRANSLATION PRODUCT-RELATED"/>
    <property type="match status" value="1"/>
</dbReference>
<dbReference type="Proteomes" id="UP001151582">
    <property type="component" value="Unassembled WGS sequence"/>
</dbReference>
<feature type="transmembrane region" description="Helical" evidence="5">
    <location>
        <begin position="404"/>
        <end position="422"/>
    </location>
</feature>
<feature type="transmembrane region" description="Helical" evidence="5">
    <location>
        <begin position="73"/>
        <end position="91"/>
    </location>
</feature>
<evidence type="ECO:0000256" key="1">
    <source>
        <dbReference type="ARBA" id="ARBA00004141"/>
    </source>
</evidence>
<keyword evidence="3 5" id="KW-1133">Transmembrane helix</keyword>
<sequence length="453" mass="49688">MLKYYSALTQVIILGFVCFCCPGMFNALNSMGGAGQVDDNTGTNANVALYTTFAVFGLLGGGVNNLIGPRFTIFLGGLTYALYSGSFLYYNHTHQPVFSIVAGAILGIGAGLLWAAQGAVMMSYPTEDRKGAYIALFWVIFNLGGVLGGLIPFGLNFHGSAGPVNDGTYIGFLALEILGAILGLALAPPERVIREDGTNVELRKEPVFSEFLQVLKLFTNKWMLALTPAFFVSNFFYTYQFNVVNGALFNTRTRGFNSVFYWGSQMVGAFFLGKLLDNTRLTRKKRGAYGLFIAFGGFMAVWLGGLFLQLQFTRDTPETDKYNPHNTIDFTDSARAAGPIILYVCYGLMDAIFQTFCYWLMGTLTNDMTTLSRFSGYYKGVQSAGAAVAWRIDAVGTPFLTQLIVNWALLAVSLPVMFVVVWRIRDTSQHDLVHQNEKEDVSVSDKQGTPATP</sequence>
<dbReference type="InterPro" id="IPR036259">
    <property type="entry name" value="MFS_trans_sf"/>
</dbReference>
<dbReference type="AlphaFoldDB" id="A0A9W8AYU6"/>
<comment type="caution">
    <text evidence="6">The sequence shown here is derived from an EMBL/GenBank/DDBJ whole genome shotgun (WGS) entry which is preliminary data.</text>
</comment>
<keyword evidence="2 5" id="KW-0812">Transmembrane</keyword>
<dbReference type="EMBL" id="JANBQB010000464">
    <property type="protein sequence ID" value="KAJ1976098.1"/>
    <property type="molecule type" value="Genomic_DNA"/>
</dbReference>
<dbReference type="OrthoDB" id="196103at2759"/>
<keyword evidence="7" id="KW-1185">Reference proteome</keyword>
<feature type="transmembrane region" description="Helical" evidence="5">
    <location>
        <begin position="222"/>
        <end position="239"/>
    </location>
</feature>
<evidence type="ECO:0000313" key="7">
    <source>
        <dbReference type="Proteomes" id="UP001151582"/>
    </source>
</evidence>
<protein>
    <recommendedName>
        <fullName evidence="8">Major facilitator superfamily domain-containing protein</fullName>
    </recommendedName>
</protein>
<organism evidence="6 7">
    <name type="scientific">Dimargaris verticillata</name>
    <dbReference type="NCBI Taxonomy" id="2761393"/>
    <lineage>
        <taxon>Eukaryota</taxon>
        <taxon>Fungi</taxon>
        <taxon>Fungi incertae sedis</taxon>
        <taxon>Zoopagomycota</taxon>
        <taxon>Kickxellomycotina</taxon>
        <taxon>Dimargaritomycetes</taxon>
        <taxon>Dimargaritales</taxon>
        <taxon>Dimargaritaceae</taxon>
        <taxon>Dimargaris</taxon>
    </lineage>
</organism>
<feature type="transmembrane region" description="Helical" evidence="5">
    <location>
        <begin position="167"/>
        <end position="187"/>
    </location>
</feature>
<gene>
    <name evidence="6" type="ORF">H4R34_004099</name>
</gene>
<dbReference type="Pfam" id="PF05978">
    <property type="entry name" value="UNC-93"/>
    <property type="match status" value="1"/>
</dbReference>
<proteinExistence type="predicted"/>
<evidence type="ECO:0000313" key="6">
    <source>
        <dbReference type="EMBL" id="KAJ1976098.1"/>
    </source>
</evidence>
<dbReference type="InterPro" id="IPR010291">
    <property type="entry name" value="Ion_channel_UNC-93"/>
</dbReference>
<name>A0A9W8AYU6_9FUNG</name>
<feature type="transmembrane region" description="Helical" evidence="5">
    <location>
        <begin position="288"/>
        <end position="308"/>
    </location>
</feature>
<comment type="subcellular location">
    <subcellularLocation>
        <location evidence="1">Membrane</location>
        <topology evidence="1">Multi-pass membrane protein</topology>
    </subcellularLocation>
</comment>
<feature type="transmembrane region" description="Helical" evidence="5">
    <location>
        <begin position="340"/>
        <end position="362"/>
    </location>
</feature>
<feature type="transmembrane region" description="Helical" evidence="5">
    <location>
        <begin position="132"/>
        <end position="155"/>
    </location>
</feature>
<dbReference type="Gene3D" id="1.20.1250.20">
    <property type="entry name" value="MFS general substrate transporter like domains"/>
    <property type="match status" value="1"/>
</dbReference>
<evidence type="ECO:0008006" key="8">
    <source>
        <dbReference type="Google" id="ProtNLM"/>
    </source>
</evidence>
<evidence type="ECO:0000256" key="3">
    <source>
        <dbReference type="ARBA" id="ARBA00022989"/>
    </source>
</evidence>
<dbReference type="CDD" id="cd06178">
    <property type="entry name" value="MFS_unc93-like"/>
    <property type="match status" value="1"/>
</dbReference>
<accession>A0A9W8AYU6</accession>
<evidence type="ECO:0000256" key="2">
    <source>
        <dbReference type="ARBA" id="ARBA00022692"/>
    </source>
</evidence>
<evidence type="ECO:0000256" key="5">
    <source>
        <dbReference type="SAM" id="Phobius"/>
    </source>
</evidence>